<name>A0A9P8GM33_AURME</name>
<gene>
    <name evidence="2" type="ORF">KCV03_g3246</name>
</gene>
<comment type="caution">
    <text evidence="2">The sequence shown here is derived from an EMBL/GenBank/DDBJ whole genome shotgun (WGS) entry which is preliminary data.</text>
</comment>
<dbReference type="OrthoDB" id="5279008at2759"/>
<accession>A0A9P8GM33</accession>
<feature type="domain" description="F-box" evidence="1">
    <location>
        <begin position="3"/>
        <end position="52"/>
    </location>
</feature>
<evidence type="ECO:0000313" key="2">
    <source>
        <dbReference type="EMBL" id="KAH0224930.1"/>
    </source>
</evidence>
<dbReference type="EMBL" id="JAHFYH010000016">
    <property type="protein sequence ID" value="KAH0224930.1"/>
    <property type="molecule type" value="Genomic_DNA"/>
</dbReference>
<evidence type="ECO:0000259" key="1">
    <source>
        <dbReference type="PROSITE" id="PS50181"/>
    </source>
</evidence>
<dbReference type="Proteomes" id="UP000767238">
    <property type="component" value="Unassembled WGS sequence"/>
</dbReference>
<proteinExistence type="predicted"/>
<evidence type="ECO:0000313" key="3">
    <source>
        <dbReference type="Proteomes" id="UP000767238"/>
    </source>
</evidence>
<protein>
    <recommendedName>
        <fullName evidence="1">F-box domain-containing protein</fullName>
    </recommendedName>
</protein>
<organism evidence="2 3">
    <name type="scientific">Aureobasidium melanogenum</name>
    <name type="common">Aureobasidium pullulans var. melanogenum</name>
    <dbReference type="NCBI Taxonomy" id="46634"/>
    <lineage>
        <taxon>Eukaryota</taxon>
        <taxon>Fungi</taxon>
        <taxon>Dikarya</taxon>
        <taxon>Ascomycota</taxon>
        <taxon>Pezizomycotina</taxon>
        <taxon>Dothideomycetes</taxon>
        <taxon>Dothideomycetidae</taxon>
        <taxon>Dothideales</taxon>
        <taxon>Saccotheciaceae</taxon>
        <taxon>Aureobasidium</taxon>
    </lineage>
</organism>
<dbReference type="AlphaFoldDB" id="A0A9P8GM33"/>
<reference evidence="2" key="1">
    <citation type="journal article" date="2021" name="J Fungi (Basel)">
        <title>Virulence traits and population genomics of the black yeast Aureobasidium melanogenum.</title>
        <authorList>
            <person name="Cernosa A."/>
            <person name="Sun X."/>
            <person name="Gostincar C."/>
            <person name="Fang C."/>
            <person name="Gunde-Cimerman N."/>
            <person name="Song Z."/>
        </authorList>
    </citation>
    <scope>NUCLEOTIDE SEQUENCE</scope>
    <source>
        <strain evidence="2">EXF-8016</strain>
    </source>
</reference>
<sequence length="360" mass="41471">MAGTRIPHLPNEILYEIAGYVDDEDVLNLRLSAKVFQYVTADRFATTFFETRTHRLSRKGVEALLKITEHPVLVRHMRAVIIGHDGKQRPAKYHDLFEQIFQNLATVGNDISLGLRRMSNSDHYDSSSHAGSENMVKFFEEKILAVAVRAQVPLENLVSDVRGVLSYPNPWLWFHSANFLERLWRRASTGVTGYSQFSGLEIKLSPRASDFGRSGKIYIEVNRKRLEISHIDTLMNCFHFPRNFTDDLREIYLESCDADYNFLWKLVHRSSHQLEHLSLYNVHLRERTGDSHRSRTWSKLFRKLKSPTVLKSCKFGRLWSDSGDLWLEGDEKTIEASTRAQVITVLSNLGAGIRTFELDG</sequence>
<feature type="non-terminal residue" evidence="2">
    <location>
        <position position="360"/>
    </location>
</feature>
<reference evidence="2" key="2">
    <citation type="submission" date="2021-08" db="EMBL/GenBank/DDBJ databases">
        <authorList>
            <person name="Gostincar C."/>
            <person name="Sun X."/>
            <person name="Song Z."/>
            <person name="Gunde-Cimerman N."/>
        </authorList>
    </citation>
    <scope>NUCLEOTIDE SEQUENCE</scope>
    <source>
        <strain evidence="2">EXF-8016</strain>
    </source>
</reference>
<dbReference type="PROSITE" id="PS50181">
    <property type="entry name" value="FBOX"/>
    <property type="match status" value="1"/>
</dbReference>
<dbReference type="InterPro" id="IPR001810">
    <property type="entry name" value="F-box_dom"/>
</dbReference>